<evidence type="ECO:0000313" key="9">
    <source>
        <dbReference type="EMBL" id="CUT17311.1"/>
    </source>
</evidence>
<dbReference type="HAMAP" id="MF_02204">
    <property type="entry name" value="Pal"/>
    <property type="match status" value="1"/>
</dbReference>
<comment type="subcellular location">
    <subcellularLocation>
        <location evidence="6">Cell outer membrane</location>
        <topology evidence="6">Lipid-anchor</topology>
    </subcellularLocation>
</comment>
<dbReference type="OrthoDB" id="9809164at2"/>
<gene>
    <name evidence="6" type="primary">pal</name>
    <name evidence="9" type="ORF">Ark11_0462</name>
</gene>
<evidence type="ECO:0000256" key="2">
    <source>
        <dbReference type="ARBA" id="ARBA00023136"/>
    </source>
</evidence>
<dbReference type="SUPFAM" id="SSF103088">
    <property type="entry name" value="OmpA-like"/>
    <property type="match status" value="1"/>
</dbReference>
<dbReference type="PROSITE" id="PS01068">
    <property type="entry name" value="OMPA_1"/>
    <property type="match status" value="1"/>
</dbReference>
<keyword evidence="2 6" id="KW-0472">Membrane</keyword>
<keyword evidence="1 6" id="KW-0732">Signal</keyword>
<evidence type="ECO:0000256" key="6">
    <source>
        <dbReference type="HAMAP-Rule" id="MF_02204"/>
    </source>
</evidence>
<dbReference type="GO" id="GO:0009279">
    <property type="term" value="C:cell outer membrane"/>
    <property type="evidence" value="ECO:0007669"/>
    <property type="project" value="UniProtKB-SubCell"/>
</dbReference>
<dbReference type="AlphaFoldDB" id="A0A0S4M2R9"/>
<comment type="function">
    <text evidence="6">Part of the Tol-Pal system, which plays a role in outer membrane invagination during cell division and is important for maintaining outer membrane integrity.</text>
</comment>
<dbReference type="PATRIC" id="fig|1561003.3.peg.479"/>
<keyword evidence="3 6" id="KW-0564">Palmitate</keyword>
<dbReference type="InterPro" id="IPR036737">
    <property type="entry name" value="OmpA-like_sf"/>
</dbReference>
<evidence type="ECO:0000256" key="4">
    <source>
        <dbReference type="ARBA" id="ARBA00023237"/>
    </source>
</evidence>
<keyword evidence="5 6" id="KW-0449">Lipoprotein</keyword>
<accession>A0A0S4M2R9</accession>
<dbReference type="InterPro" id="IPR050330">
    <property type="entry name" value="Bact_OuterMem_StrucFunc"/>
</dbReference>
<keyword evidence="4 6" id="KW-0998">Cell outer membrane</keyword>
<dbReference type="PRINTS" id="PR01021">
    <property type="entry name" value="OMPADOMAIN"/>
</dbReference>
<dbReference type="Proteomes" id="UP000198651">
    <property type="component" value="Chromosome I"/>
</dbReference>
<reference evidence="10" key="1">
    <citation type="submission" date="2015-11" db="EMBL/GenBank/DDBJ databases">
        <authorList>
            <person name="Seth-Smith H.M.B."/>
        </authorList>
    </citation>
    <scope>NUCLEOTIDE SEQUENCE [LARGE SCALE GENOMIC DNA]</scope>
    <source>
        <strain evidence="10">2013Ark11</strain>
    </source>
</reference>
<dbReference type="RefSeq" id="WP_092342036.1">
    <property type="nucleotide sequence ID" value="NZ_FLSL01000103.1"/>
</dbReference>
<proteinExistence type="inferred from homology"/>
<feature type="chain" id="PRO_5006624328" description="Peptidoglycan-associated lipoprotein" evidence="7">
    <location>
        <begin position="19"/>
        <end position="187"/>
    </location>
</feature>
<evidence type="ECO:0000259" key="8">
    <source>
        <dbReference type="PROSITE" id="PS51123"/>
    </source>
</evidence>
<feature type="domain" description="OmpA-like" evidence="8">
    <location>
        <begin position="68"/>
        <end position="185"/>
    </location>
</feature>
<dbReference type="Pfam" id="PF00691">
    <property type="entry name" value="OmpA"/>
    <property type="match status" value="1"/>
</dbReference>
<feature type="signal peptide" evidence="7">
    <location>
        <begin position="1"/>
        <end position="18"/>
    </location>
</feature>
<dbReference type="CDD" id="cd07185">
    <property type="entry name" value="OmpA_C-like"/>
    <property type="match status" value="1"/>
</dbReference>
<dbReference type="InterPro" id="IPR006664">
    <property type="entry name" value="OMP_bac"/>
</dbReference>
<dbReference type="PANTHER" id="PTHR30329:SF21">
    <property type="entry name" value="LIPOPROTEIN YIAD-RELATED"/>
    <property type="match status" value="1"/>
</dbReference>
<dbReference type="PROSITE" id="PS51257">
    <property type="entry name" value="PROKAR_LIPOPROTEIN"/>
    <property type="match status" value="1"/>
</dbReference>
<evidence type="ECO:0000256" key="5">
    <source>
        <dbReference type="ARBA" id="ARBA00023288"/>
    </source>
</evidence>
<comment type="similarity">
    <text evidence="6">Belongs to the Pal lipoprotein family.</text>
</comment>
<keyword evidence="6" id="KW-0132">Cell division</keyword>
<dbReference type="PANTHER" id="PTHR30329">
    <property type="entry name" value="STATOR ELEMENT OF FLAGELLAR MOTOR COMPLEX"/>
    <property type="match status" value="1"/>
</dbReference>
<dbReference type="InterPro" id="IPR039001">
    <property type="entry name" value="Pal"/>
</dbReference>
<evidence type="ECO:0000256" key="7">
    <source>
        <dbReference type="SAM" id="SignalP"/>
    </source>
</evidence>
<dbReference type="InterPro" id="IPR006690">
    <property type="entry name" value="OMPA-like_CS"/>
</dbReference>
<sequence>MRKVAILSLMLLLSGCVASNYGSRSSRFCQENSGAYGANEEAAGYAPVQTVSLDSLEEGTSGEHSSADQHKANSLQKSVYFPFDSFEILPQYQGVILSNVNYLRANHLESIRIVGNTDERGSREYNLALGQKRAGIVRQAFVSMGISPSRVEAVSFGKEKPRAKGHDEKAWSENRRSDLLYKSLGEF</sequence>
<comment type="subunit">
    <text evidence="6">The Tol-Pal system is composed of five core proteins: the inner membrane proteins TolA, TolQ and TolR, the periplasmic protein TolB and the outer membrane protein Pal. They form a network linking the inner and outer membranes and the peptidoglycan layer.</text>
</comment>
<dbReference type="EMBL" id="LN906597">
    <property type="protein sequence ID" value="CUT17311.1"/>
    <property type="molecule type" value="Genomic_DNA"/>
</dbReference>
<name>A0A0S4M2R9_9BURK</name>
<dbReference type="Gene3D" id="3.30.1330.60">
    <property type="entry name" value="OmpA-like domain"/>
    <property type="match status" value="1"/>
</dbReference>
<dbReference type="PROSITE" id="PS51123">
    <property type="entry name" value="OMPA_2"/>
    <property type="match status" value="1"/>
</dbReference>
<protein>
    <recommendedName>
        <fullName evidence="6">Peptidoglycan-associated lipoprotein</fullName>
        <shortName evidence="6">PAL</shortName>
    </recommendedName>
</protein>
<dbReference type="STRING" id="1561003.Ark11_0462"/>
<evidence type="ECO:0000256" key="1">
    <source>
        <dbReference type="ARBA" id="ARBA00022729"/>
    </source>
</evidence>
<dbReference type="InterPro" id="IPR006665">
    <property type="entry name" value="OmpA-like"/>
</dbReference>
<evidence type="ECO:0000313" key="10">
    <source>
        <dbReference type="Proteomes" id="UP000198651"/>
    </source>
</evidence>
<keyword evidence="10" id="KW-1185">Reference proteome</keyword>
<evidence type="ECO:0000256" key="3">
    <source>
        <dbReference type="ARBA" id="ARBA00023139"/>
    </source>
</evidence>
<keyword evidence="6" id="KW-0131">Cell cycle</keyword>
<dbReference type="GO" id="GO:0051301">
    <property type="term" value="P:cell division"/>
    <property type="evidence" value="ECO:0007669"/>
    <property type="project" value="UniProtKB-UniRule"/>
</dbReference>
<organism evidence="9 10">
    <name type="scientific">Candidatus Ichthyocystis hellenicum</name>
    <dbReference type="NCBI Taxonomy" id="1561003"/>
    <lineage>
        <taxon>Bacteria</taxon>
        <taxon>Pseudomonadati</taxon>
        <taxon>Pseudomonadota</taxon>
        <taxon>Betaproteobacteria</taxon>
        <taxon>Burkholderiales</taxon>
        <taxon>Candidatus Ichthyocystis</taxon>
    </lineage>
</organism>